<evidence type="ECO:0000313" key="2">
    <source>
        <dbReference type="EMBL" id="SVD31664.1"/>
    </source>
</evidence>
<gene>
    <name evidence="2" type="ORF">METZ01_LOCUS384518</name>
</gene>
<feature type="domain" description="Cytochrome c-552/4" evidence="1">
    <location>
        <begin position="11"/>
        <end position="45"/>
    </location>
</feature>
<dbReference type="AlphaFoldDB" id="A0A382UBJ3"/>
<sequence length="45" mass="5035">MVDNRPFPCISDKDRSPECLFCHTTGYVRPFGYLDQTATPGLADV</sequence>
<proteinExistence type="predicted"/>
<dbReference type="InterPro" id="IPR023155">
    <property type="entry name" value="Cyt_c-552/4"/>
</dbReference>
<dbReference type="Pfam" id="PF13435">
    <property type="entry name" value="Cytochrome_C554"/>
    <property type="match status" value="1"/>
</dbReference>
<accession>A0A382UBJ3</accession>
<dbReference type="EMBL" id="UINC01142993">
    <property type="protein sequence ID" value="SVD31664.1"/>
    <property type="molecule type" value="Genomic_DNA"/>
</dbReference>
<organism evidence="2">
    <name type="scientific">marine metagenome</name>
    <dbReference type="NCBI Taxonomy" id="408172"/>
    <lineage>
        <taxon>unclassified sequences</taxon>
        <taxon>metagenomes</taxon>
        <taxon>ecological metagenomes</taxon>
    </lineage>
</organism>
<evidence type="ECO:0000259" key="1">
    <source>
        <dbReference type="Pfam" id="PF13435"/>
    </source>
</evidence>
<name>A0A382UBJ3_9ZZZZ</name>
<protein>
    <recommendedName>
        <fullName evidence="1">Cytochrome c-552/4 domain-containing protein</fullName>
    </recommendedName>
</protein>
<reference evidence="2" key="1">
    <citation type="submission" date="2018-05" db="EMBL/GenBank/DDBJ databases">
        <authorList>
            <person name="Lanie J.A."/>
            <person name="Ng W.-L."/>
            <person name="Kazmierczak K.M."/>
            <person name="Andrzejewski T.M."/>
            <person name="Davidsen T.M."/>
            <person name="Wayne K.J."/>
            <person name="Tettelin H."/>
            <person name="Glass J.I."/>
            <person name="Rusch D."/>
            <person name="Podicherti R."/>
            <person name="Tsui H.-C.T."/>
            <person name="Winkler M.E."/>
        </authorList>
    </citation>
    <scope>NUCLEOTIDE SEQUENCE</scope>
</reference>